<organism evidence="1 2">
    <name type="scientific">Funiculus sociatus GB2-A5</name>
    <dbReference type="NCBI Taxonomy" id="2933946"/>
    <lineage>
        <taxon>Bacteria</taxon>
        <taxon>Bacillati</taxon>
        <taxon>Cyanobacteriota</taxon>
        <taxon>Cyanophyceae</taxon>
        <taxon>Coleofasciculales</taxon>
        <taxon>Coleofasciculaceae</taxon>
        <taxon>Funiculus</taxon>
    </lineage>
</organism>
<sequence>MLYRECDRILHFARLRDRITPIILEKFKPAQAGFVCVAANSIRRVDYLRDRHLM</sequence>
<proteinExistence type="predicted"/>
<keyword evidence="2" id="KW-1185">Reference proteome</keyword>
<evidence type="ECO:0000313" key="2">
    <source>
        <dbReference type="Proteomes" id="UP001442494"/>
    </source>
</evidence>
<dbReference type="EMBL" id="JAMPKK010000010">
    <property type="protein sequence ID" value="MEP0864204.1"/>
    <property type="molecule type" value="Genomic_DNA"/>
</dbReference>
<accession>A0ABV0JMF1</accession>
<gene>
    <name evidence="1" type="ORF">NDI37_06960</name>
</gene>
<name>A0ABV0JMF1_9CYAN</name>
<reference evidence="1 2" key="1">
    <citation type="submission" date="2022-04" db="EMBL/GenBank/DDBJ databases">
        <title>Positive selection, recombination, and allopatry shape intraspecific diversity of widespread and dominant cyanobacteria.</title>
        <authorList>
            <person name="Wei J."/>
            <person name="Shu W."/>
            <person name="Hu C."/>
        </authorList>
    </citation>
    <scope>NUCLEOTIDE SEQUENCE [LARGE SCALE GENOMIC DNA]</scope>
    <source>
        <strain evidence="1 2">GB2-A5</strain>
    </source>
</reference>
<protein>
    <submittedName>
        <fullName evidence="1">Uncharacterized protein</fullName>
    </submittedName>
</protein>
<evidence type="ECO:0000313" key="1">
    <source>
        <dbReference type="EMBL" id="MEP0864204.1"/>
    </source>
</evidence>
<dbReference type="Proteomes" id="UP001442494">
    <property type="component" value="Unassembled WGS sequence"/>
</dbReference>
<comment type="caution">
    <text evidence="1">The sequence shown here is derived from an EMBL/GenBank/DDBJ whole genome shotgun (WGS) entry which is preliminary data.</text>
</comment>